<keyword evidence="3 6" id="KW-0378">Hydrolase</keyword>
<dbReference type="InterPro" id="IPR006879">
    <property type="entry name" value="YdjC-like"/>
</dbReference>
<dbReference type="InterPro" id="IPR011330">
    <property type="entry name" value="Glyco_hydro/deAcase_b/a-brl"/>
</dbReference>
<comment type="subunit">
    <text evidence="6">Homodimer.</text>
</comment>
<evidence type="ECO:0000256" key="4">
    <source>
        <dbReference type="ARBA" id="ARBA00022842"/>
    </source>
</evidence>
<comment type="similarity">
    <text evidence="6">Belongs to the YdjC deacetylase family.</text>
</comment>
<evidence type="ECO:0000256" key="2">
    <source>
        <dbReference type="ARBA" id="ARBA00022723"/>
    </source>
</evidence>
<comment type="cofactor">
    <cofactor evidence="1 6">
        <name>Mg(2+)</name>
        <dbReference type="ChEBI" id="CHEBI:18420"/>
    </cofactor>
</comment>
<dbReference type="PANTHER" id="PTHR31609">
    <property type="entry name" value="YDJC DEACETYLASE FAMILY MEMBER"/>
    <property type="match status" value="1"/>
</dbReference>
<accession>A0A0F5PPP3</accession>
<evidence type="ECO:0000313" key="7">
    <source>
        <dbReference type="EMBL" id="KKC30637.1"/>
    </source>
</evidence>
<evidence type="ECO:0000256" key="6">
    <source>
        <dbReference type="HAMAP-Rule" id="MF_01246"/>
    </source>
</evidence>
<dbReference type="EMBL" id="ABXP02000028">
    <property type="protein sequence ID" value="KKC30637.1"/>
    <property type="molecule type" value="Genomic_DNA"/>
</dbReference>
<feature type="binding site" evidence="6">
    <location>
        <position position="63"/>
    </location>
    <ligand>
        <name>Mg(2+)</name>
        <dbReference type="ChEBI" id="CHEBI:18420"/>
    </ligand>
</feature>
<dbReference type="GO" id="GO:0016811">
    <property type="term" value="F:hydrolase activity, acting on carbon-nitrogen (but not peptide) bonds, in linear amides"/>
    <property type="evidence" value="ECO:0007669"/>
    <property type="project" value="UniProtKB-UniRule"/>
</dbReference>
<dbReference type="EC" id="3.5.1.-" evidence="6"/>
<name>A0A0F5PPP3_9THEO</name>
<dbReference type="AlphaFoldDB" id="A0A0F5PPP3"/>
<proteinExistence type="inferred from homology"/>
<dbReference type="Proteomes" id="UP000010146">
    <property type="component" value="Unassembled WGS sequence"/>
</dbReference>
<dbReference type="HAMAP" id="MF_01246">
    <property type="entry name" value="COD"/>
    <property type="match status" value="1"/>
</dbReference>
<dbReference type="GO" id="GO:0046872">
    <property type="term" value="F:metal ion binding"/>
    <property type="evidence" value="ECO:0007669"/>
    <property type="project" value="UniProtKB-KW"/>
</dbReference>
<dbReference type="GO" id="GO:0019213">
    <property type="term" value="F:deacetylase activity"/>
    <property type="evidence" value="ECO:0007669"/>
    <property type="project" value="TreeGrafter"/>
</dbReference>
<dbReference type="CDD" id="cd10803">
    <property type="entry name" value="YdjC_EF3048_like"/>
    <property type="match status" value="1"/>
</dbReference>
<sequence length="252" mass="28680">MRKVKYLIVNGDDFGLTKGVNKGIVESYKNGILRSTSIMCNMPYADEASQIKEICPDLGFGIHITLDAGKPLNSPYKVSTLVDEKGYFKKGFSHSLNEADIDQIKIEIEEQIKKAFSLGVPITHMDSHHGVQSHPKVIEIFIDMAIKYNLPVRATPLDKEVILKSGVKTIDNFVYTFYDEGVEKENLLFILKKLENGITEIMTHPAYVDDELMRVSSYNTKREIERKILTDPDVIQFVKENNITLVNYSIFR</sequence>
<evidence type="ECO:0000256" key="3">
    <source>
        <dbReference type="ARBA" id="ARBA00022801"/>
    </source>
</evidence>
<dbReference type="Pfam" id="PF04794">
    <property type="entry name" value="YdjC"/>
    <property type="match status" value="1"/>
</dbReference>
<reference evidence="8" key="3">
    <citation type="submission" date="2015-02" db="EMBL/GenBank/DDBJ databases">
        <title>Genome analysis of three genomes within the thermophilic hydrogenogenic bacterial species Caldanaerobacter subterraneus.</title>
        <authorList>
            <person name="Sant'Anna F.H."/>
            <person name="Lebedinsky A."/>
            <person name="Sokolova T."/>
            <person name="Robb F.T."/>
            <person name="Gonzalez J.M."/>
        </authorList>
    </citation>
    <scope>NUCLEOTIDE SEQUENCE [LARGE SCALE GENOMIC DNA]</scope>
    <source>
        <strain evidence="8">DSM 12653</strain>
    </source>
</reference>
<dbReference type="InterPro" id="IPR022948">
    <property type="entry name" value="COD_ChbG_bac"/>
</dbReference>
<keyword evidence="5 6" id="KW-0119">Carbohydrate metabolism</keyword>
<dbReference type="Gene3D" id="3.20.20.370">
    <property type="entry name" value="Glycoside hydrolase/deacetylase"/>
    <property type="match status" value="1"/>
</dbReference>
<dbReference type="SUPFAM" id="SSF88713">
    <property type="entry name" value="Glycoside hydrolase/deacetylase"/>
    <property type="match status" value="1"/>
</dbReference>
<comment type="caution">
    <text evidence="7">The sequence shown here is derived from an EMBL/GenBank/DDBJ whole genome shotgun (WGS) entry which is preliminary data.</text>
</comment>
<evidence type="ECO:0000256" key="5">
    <source>
        <dbReference type="ARBA" id="ARBA00023277"/>
    </source>
</evidence>
<keyword evidence="4 6" id="KW-0460">Magnesium</keyword>
<dbReference type="GO" id="GO:0000272">
    <property type="term" value="P:polysaccharide catabolic process"/>
    <property type="evidence" value="ECO:0007669"/>
    <property type="project" value="InterPro"/>
</dbReference>
<reference evidence="7 8" key="1">
    <citation type="submission" date="2008-07" db="EMBL/GenBank/DDBJ databases">
        <authorList>
            <person name="Gonzalez J."/>
            <person name="Sokolova T."/>
            <person name="Ferriera S."/>
            <person name="Johnson J."/>
            <person name="Kravitz S."/>
            <person name="Beeson K."/>
            <person name="Sutton G."/>
            <person name="Rogers Y.-H."/>
            <person name="Friedman R."/>
            <person name="Frazier M."/>
            <person name="Venter J.C."/>
        </authorList>
    </citation>
    <scope>NUCLEOTIDE SEQUENCE [LARGE SCALE GENOMIC DNA]</scope>
    <source>
        <strain evidence="7 8">DSM 12653</strain>
    </source>
</reference>
<keyword evidence="2 6" id="KW-0479">Metal-binding</keyword>
<comment type="function">
    <text evidence="6">Probably catalyzes the deacetylation of acetylated carbohydrates an important step in the degradation of oligosaccharides.</text>
</comment>
<evidence type="ECO:0000313" key="8">
    <source>
        <dbReference type="Proteomes" id="UP000010146"/>
    </source>
</evidence>
<protein>
    <recommendedName>
        <fullName evidence="6">Carbohydrate deacetylase</fullName>
        <ecNumber evidence="6">3.5.1.-</ecNumber>
    </recommendedName>
</protein>
<gene>
    <name evidence="7" type="ORF">CDSM653_00327</name>
</gene>
<evidence type="ECO:0000256" key="1">
    <source>
        <dbReference type="ARBA" id="ARBA00001946"/>
    </source>
</evidence>
<feature type="binding site" evidence="6">
    <location>
        <position position="128"/>
    </location>
    <ligand>
        <name>Mg(2+)</name>
        <dbReference type="ChEBI" id="CHEBI:18420"/>
    </ligand>
</feature>
<reference evidence="7 8" key="2">
    <citation type="journal article" date="2015" name="BMC Genomics">
        <title>Analysis of three genomes within the thermophilic bacterial species Caldanaerobacter subterraneus with a focus on carbon monoxide dehydrogenase evolution and hydrolase diversity.</title>
        <authorList>
            <person name="Sant'Anna F.H."/>
            <person name="Lebedinsky A.V."/>
            <person name="Sokolova T.G."/>
            <person name="Robb F.T."/>
            <person name="Gonzalez J.M."/>
        </authorList>
    </citation>
    <scope>NUCLEOTIDE SEQUENCE [LARGE SCALE GENOMIC DNA]</scope>
    <source>
        <strain evidence="7 8">DSM 12653</strain>
    </source>
</reference>
<dbReference type="PANTHER" id="PTHR31609:SF1">
    <property type="entry name" value="CARBOHYDRATE DEACETYLASE"/>
    <property type="match status" value="1"/>
</dbReference>
<organism evidence="7 8">
    <name type="scientific">Caldanaerobacter subterraneus subsp. pacificus DSM 12653</name>
    <dbReference type="NCBI Taxonomy" id="391606"/>
    <lineage>
        <taxon>Bacteria</taxon>
        <taxon>Bacillati</taxon>
        <taxon>Bacillota</taxon>
        <taxon>Clostridia</taxon>
        <taxon>Thermoanaerobacterales</taxon>
        <taxon>Thermoanaerobacteraceae</taxon>
        <taxon>Caldanaerobacter</taxon>
    </lineage>
</organism>